<feature type="region of interest" description="Disordered" evidence="1">
    <location>
        <begin position="72"/>
        <end position="102"/>
    </location>
</feature>
<organism evidence="2">
    <name type="scientific">freshwater metagenome</name>
    <dbReference type="NCBI Taxonomy" id="449393"/>
    <lineage>
        <taxon>unclassified sequences</taxon>
        <taxon>metagenomes</taxon>
        <taxon>ecological metagenomes</taxon>
    </lineage>
</organism>
<protein>
    <submittedName>
        <fullName evidence="2">Unannotated protein</fullName>
    </submittedName>
</protein>
<feature type="compositionally biased region" description="Basic and acidic residues" evidence="1">
    <location>
        <begin position="1"/>
        <end position="11"/>
    </location>
</feature>
<evidence type="ECO:0000313" key="2">
    <source>
        <dbReference type="EMBL" id="CAB4599983.1"/>
    </source>
</evidence>
<name>A0A6J6GK00_9ZZZZ</name>
<proteinExistence type="predicted"/>
<reference evidence="2" key="1">
    <citation type="submission" date="2020-05" db="EMBL/GenBank/DDBJ databases">
        <authorList>
            <person name="Chiriac C."/>
            <person name="Salcher M."/>
            <person name="Ghai R."/>
            <person name="Kavagutti S V."/>
        </authorList>
    </citation>
    <scope>NUCLEOTIDE SEQUENCE</scope>
</reference>
<feature type="compositionally biased region" description="Pro residues" evidence="1">
    <location>
        <begin position="87"/>
        <end position="102"/>
    </location>
</feature>
<accession>A0A6J6GK00</accession>
<gene>
    <name evidence="2" type="ORF">UFOPK1493_04255</name>
</gene>
<sequence>MSFLDKAKEKATQLTQQAKEKVDDLKDARKADSLLDDLGRILYRQRTGRGEPGDEAAITELVTQLQALEAEGAPVLGPKPDAVAGTLPPPTPSSPLPPPTPS</sequence>
<feature type="region of interest" description="Disordered" evidence="1">
    <location>
        <begin position="1"/>
        <end position="25"/>
    </location>
</feature>
<evidence type="ECO:0000256" key="1">
    <source>
        <dbReference type="SAM" id="MobiDB-lite"/>
    </source>
</evidence>
<dbReference type="EMBL" id="CAEZSR010000313">
    <property type="protein sequence ID" value="CAB4599983.1"/>
    <property type="molecule type" value="Genomic_DNA"/>
</dbReference>
<dbReference type="AlphaFoldDB" id="A0A6J6GK00"/>